<gene>
    <name evidence="3" type="ORF">DXX94_06075</name>
</gene>
<sequence>MYKLIPTLCLLLFTMSGNAQDTTVYRWVDKDNIVHFSHQHPSDKDFAKVDVRVAYAPVVPEGEKNSFVDDWLAERQAQKEAKNELERARQTSELIEKNCEAAQVNLKLLGGFERILLKEPDGSSRLLTPEEKQEQRMLNKQHVDIYCDDNENS</sequence>
<evidence type="ECO:0000256" key="2">
    <source>
        <dbReference type="SAM" id="SignalP"/>
    </source>
</evidence>
<feature type="chain" id="PRO_5017654959" evidence="2">
    <location>
        <begin position="20"/>
        <end position="153"/>
    </location>
</feature>
<name>A0A3E0U0T3_9GAMM</name>
<dbReference type="Proteomes" id="UP000256899">
    <property type="component" value="Unassembled WGS sequence"/>
</dbReference>
<dbReference type="RefSeq" id="WP_116014547.1">
    <property type="nucleotide sequence ID" value="NZ_QUOT01000001.1"/>
</dbReference>
<comment type="caution">
    <text evidence="3">The sequence shown here is derived from an EMBL/GenBank/DDBJ whole genome shotgun (WGS) entry which is preliminary data.</text>
</comment>
<organism evidence="3 4">
    <name type="scientific">Thalassotalea euphylliae</name>
    <dbReference type="NCBI Taxonomy" id="1655234"/>
    <lineage>
        <taxon>Bacteria</taxon>
        <taxon>Pseudomonadati</taxon>
        <taxon>Pseudomonadota</taxon>
        <taxon>Gammaproteobacteria</taxon>
        <taxon>Alteromonadales</taxon>
        <taxon>Colwelliaceae</taxon>
        <taxon>Thalassotalea</taxon>
    </lineage>
</organism>
<accession>A0A3E0U0T3</accession>
<keyword evidence="2" id="KW-0732">Signal</keyword>
<dbReference type="AlphaFoldDB" id="A0A3E0U0T3"/>
<keyword evidence="4" id="KW-1185">Reference proteome</keyword>
<evidence type="ECO:0000313" key="3">
    <source>
        <dbReference type="EMBL" id="REL30310.1"/>
    </source>
</evidence>
<evidence type="ECO:0000256" key="1">
    <source>
        <dbReference type="SAM" id="Coils"/>
    </source>
</evidence>
<keyword evidence="1" id="KW-0175">Coiled coil</keyword>
<dbReference type="EMBL" id="QUOT01000001">
    <property type="protein sequence ID" value="REL30310.1"/>
    <property type="molecule type" value="Genomic_DNA"/>
</dbReference>
<feature type="signal peptide" evidence="2">
    <location>
        <begin position="1"/>
        <end position="19"/>
    </location>
</feature>
<feature type="coiled-coil region" evidence="1">
    <location>
        <begin position="68"/>
        <end position="105"/>
    </location>
</feature>
<reference evidence="4" key="1">
    <citation type="submission" date="2018-08" db="EMBL/GenBank/DDBJ databases">
        <title>Thalassotalea euphylliae genome.</title>
        <authorList>
            <person name="Summers S."/>
            <person name="Rice S.A."/>
            <person name="Freckelton M.L."/>
            <person name="Nedved B.T."/>
            <person name="Hadfield M.G."/>
        </authorList>
    </citation>
    <scope>NUCLEOTIDE SEQUENCE [LARGE SCALE GENOMIC DNA]</scope>
    <source>
        <strain evidence="4">H3</strain>
    </source>
</reference>
<proteinExistence type="predicted"/>
<evidence type="ECO:0000313" key="4">
    <source>
        <dbReference type="Proteomes" id="UP000256899"/>
    </source>
</evidence>
<protein>
    <submittedName>
        <fullName evidence="3">DUF4124 domain-containing protein</fullName>
    </submittedName>
</protein>